<keyword evidence="3" id="KW-1185">Reference proteome</keyword>
<dbReference type="AlphaFoldDB" id="A0A9X0C0L2"/>
<protein>
    <submittedName>
        <fullName evidence="2">Uncharacterized protein</fullName>
    </submittedName>
</protein>
<feature type="region of interest" description="Disordered" evidence="1">
    <location>
        <begin position="100"/>
        <end position="139"/>
    </location>
</feature>
<proteinExistence type="predicted"/>
<reference evidence="2" key="1">
    <citation type="submission" date="2022-12" db="EMBL/GenBank/DDBJ databases">
        <authorList>
            <person name="Petersen C."/>
        </authorList>
    </citation>
    <scope>NUCLEOTIDE SEQUENCE</scope>
    <source>
        <strain evidence="2">IBT 29495</strain>
    </source>
</reference>
<dbReference type="EMBL" id="JAPWDS010000006">
    <property type="protein sequence ID" value="KAJ5493613.1"/>
    <property type="molecule type" value="Genomic_DNA"/>
</dbReference>
<feature type="compositionally biased region" description="Polar residues" evidence="1">
    <location>
        <begin position="107"/>
        <end position="124"/>
    </location>
</feature>
<dbReference type="Proteomes" id="UP001149954">
    <property type="component" value="Unassembled WGS sequence"/>
</dbReference>
<accession>A0A9X0C0L2</accession>
<sequence>MPTDLRAEMELKLRENPMRDEAFFQTSFDEFSRKVYGPREQIDRQNNPRQLQFPRQHQLMAQQQFRAESQHQYYHDRVSQLNQLGMAPANQNFLHHRQAATHERAMSGNQQTSQAKAIYDQNSYYHHRSSETRDFPPPG</sequence>
<gene>
    <name evidence="2" type="ORF">N7463_009700</name>
</gene>
<feature type="compositionally biased region" description="Basic and acidic residues" evidence="1">
    <location>
        <begin position="128"/>
        <end position="139"/>
    </location>
</feature>
<organism evidence="2 3">
    <name type="scientific">Penicillium fimorum</name>
    <dbReference type="NCBI Taxonomy" id="1882269"/>
    <lineage>
        <taxon>Eukaryota</taxon>
        <taxon>Fungi</taxon>
        <taxon>Dikarya</taxon>
        <taxon>Ascomycota</taxon>
        <taxon>Pezizomycotina</taxon>
        <taxon>Eurotiomycetes</taxon>
        <taxon>Eurotiomycetidae</taxon>
        <taxon>Eurotiales</taxon>
        <taxon>Aspergillaceae</taxon>
        <taxon>Penicillium</taxon>
    </lineage>
</organism>
<evidence type="ECO:0000313" key="3">
    <source>
        <dbReference type="Proteomes" id="UP001149954"/>
    </source>
</evidence>
<dbReference type="OrthoDB" id="4359218at2759"/>
<evidence type="ECO:0000313" key="2">
    <source>
        <dbReference type="EMBL" id="KAJ5493613.1"/>
    </source>
</evidence>
<comment type="caution">
    <text evidence="2">The sequence shown here is derived from an EMBL/GenBank/DDBJ whole genome shotgun (WGS) entry which is preliminary data.</text>
</comment>
<reference evidence="2" key="2">
    <citation type="journal article" date="2023" name="IMA Fungus">
        <title>Comparative genomic study of the Penicillium genus elucidates a diverse pangenome and 15 lateral gene transfer events.</title>
        <authorList>
            <person name="Petersen C."/>
            <person name="Sorensen T."/>
            <person name="Nielsen M.R."/>
            <person name="Sondergaard T.E."/>
            <person name="Sorensen J.L."/>
            <person name="Fitzpatrick D.A."/>
            <person name="Frisvad J.C."/>
            <person name="Nielsen K.L."/>
        </authorList>
    </citation>
    <scope>NUCLEOTIDE SEQUENCE</scope>
    <source>
        <strain evidence="2">IBT 29495</strain>
    </source>
</reference>
<name>A0A9X0C0L2_9EURO</name>
<evidence type="ECO:0000256" key="1">
    <source>
        <dbReference type="SAM" id="MobiDB-lite"/>
    </source>
</evidence>